<keyword evidence="2" id="KW-1015">Disulfide bond</keyword>
<dbReference type="PIRSF" id="PIRSF037031">
    <property type="entry name" value="Redox_disulphide_2"/>
    <property type="match status" value="1"/>
</dbReference>
<evidence type="ECO:0000259" key="3">
    <source>
        <dbReference type="Pfam" id="PF13192"/>
    </source>
</evidence>
<dbReference type="InterPro" id="IPR005243">
    <property type="entry name" value="THIRX-like_proc"/>
</dbReference>
<name>A0AAJ0XAU6_9GAMM</name>
<organism evidence="4 5">
    <name type="scientific">Halochromatium glycolicum</name>
    <dbReference type="NCBI Taxonomy" id="85075"/>
    <lineage>
        <taxon>Bacteria</taxon>
        <taxon>Pseudomonadati</taxon>
        <taxon>Pseudomonadota</taxon>
        <taxon>Gammaproteobacteria</taxon>
        <taxon>Chromatiales</taxon>
        <taxon>Chromatiaceae</taxon>
        <taxon>Halochromatium</taxon>
    </lineage>
</organism>
<dbReference type="InterPro" id="IPR036249">
    <property type="entry name" value="Thioredoxin-like_sf"/>
</dbReference>
<feature type="disulfide bond" description="Redox-active" evidence="2">
    <location>
        <begin position="11"/>
        <end position="14"/>
    </location>
</feature>
<dbReference type="Gene3D" id="3.40.30.10">
    <property type="entry name" value="Glutaredoxin"/>
    <property type="match status" value="1"/>
</dbReference>
<evidence type="ECO:0000313" key="5">
    <source>
        <dbReference type="Proteomes" id="UP001296776"/>
    </source>
</evidence>
<accession>A0AAJ0XAU6</accession>
<gene>
    <name evidence="4" type="ORF">CKO40_13290</name>
</gene>
<proteinExistence type="predicted"/>
<dbReference type="RefSeq" id="WP_200346717.1">
    <property type="nucleotide sequence ID" value="NZ_NRSJ01000023.1"/>
</dbReference>
<feature type="active site" description="Nucleophile" evidence="1">
    <location>
        <position position="14"/>
    </location>
</feature>
<sequence>MKRIKVLGSGCRNCEITAKVIQQAAQEAGVEIELEKVTDIAQIMGYGVMSTPGVVVDGVVVHSGGVPGPDQARAWVTAGTESADA</sequence>
<dbReference type="NCBIfam" id="TIGR00412">
    <property type="entry name" value="redox_disulf_2"/>
    <property type="match status" value="1"/>
</dbReference>
<dbReference type="Pfam" id="PF13192">
    <property type="entry name" value="Thioredoxin_3"/>
    <property type="match status" value="1"/>
</dbReference>
<dbReference type="InterPro" id="IPR012336">
    <property type="entry name" value="Thioredoxin-like_fold"/>
</dbReference>
<evidence type="ECO:0000256" key="1">
    <source>
        <dbReference type="PIRSR" id="PIRSR037031-50"/>
    </source>
</evidence>
<dbReference type="EMBL" id="NRSJ01000023">
    <property type="protein sequence ID" value="MBK1705500.1"/>
    <property type="molecule type" value="Genomic_DNA"/>
</dbReference>
<dbReference type="SUPFAM" id="SSF52833">
    <property type="entry name" value="Thioredoxin-like"/>
    <property type="match status" value="1"/>
</dbReference>
<evidence type="ECO:0000313" key="4">
    <source>
        <dbReference type="EMBL" id="MBK1705500.1"/>
    </source>
</evidence>
<reference evidence="4" key="1">
    <citation type="submission" date="2017-08" db="EMBL/GenBank/DDBJ databases">
        <authorList>
            <person name="Imhoff J.F."/>
            <person name="Rahn T."/>
            <person name="Kuenzel S."/>
            <person name="Neulinger S.C."/>
        </authorList>
    </citation>
    <scope>NUCLEOTIDE SEQUENCE</scope>
    <source>
        <strain evidence="4">DSM 11080</strain>
    </source>
</reference>
<dbReference type="PANTHER" id="PTHR36450">
    <property type="entry name" value="THIOREDOXIN"/>
    <property type="match status" value="1"/>
</dbReference>
<evidence type="ECO:0000256" key="2">
    <source>
        <dbReference type="PIRSR" id="PIRSR037031-51"/>
    </source>
</evidence>
<dbReference type="Proteomes" id="UP001296776">
    <property type="component" value="Unassembled WGS sequence"/>
</dbReference>
<dbReference type="PANTHER" id="PTHR36450:SF1">
    <property type="entry name" value="THIOREDOXIN"/>
    <property type="match status" value="1"/>
</dbReference>
<dbReference type="AlphaFoldDB" id="A0AAJ0XAU6"/>
<feature type="domain" description="Thioredoxin-like fold" evidence="3">
    <location>
        <begin position="3"/>
        <end position="76"/>
    </location>
</feature>
<keyword evidence="2" id="KW-0676">Redox-active center</keyword>
<protein>
    <submittedName>
        <fullName evidence="4">Thioredoxin family protein</fullName>
    </submittedName>
</protein>
<keyword evidence="5" id="KW-1185">Reference proteome</keyword>
<comment type="caution">
    <text evidence="4">The sequence shown here is derived from an EMBL/GenBank/DDBJ whole genome shotgun (WGS) entry which is preliminary data.</text>
</comment>
<feature type="active site" description="Nucleophile" evidence="1">
    <location>
        <position position="11"/>
    </location>
</feature>
<reference evidence="4" key="2">
    <citation type="journal article" date="2020" name="Microorganisms">
        <title>Osmotic Adaptation and Compatible Solute Biosynthesis of Phototrophic Bacteria as Revealed from Genome Analyses.</title>
        <authorList>
            <person name="Imhoff J.F."/>
            <person name="Rahn T."/>
            <person name="Kunzel S."/>
            <person name="Keller A."/>
            <person name="Neulinger S.C."/>
        </authorList>
    </citation>
    <scope>NUCLEOTIDE SEQUENCE</scope>
    <source>
        <strain evidence="4">DSM 11080</strain>
    </source>
</reference>